<dbReference type="Proteomes" id="UP001257277">
    <property type="component" value="Unassembled WGS sequence"/>
</dbReference>
<comment type="caution">
    <text evidence="2">The sequence shown here is derived from an EMBL/GenBank/DDBJ whole genome shotgun (WGS) entry which is preliminary data.</text>
</comment>
<evidence type="ECO:0000313" key="2">
    <source>
        <dbReference type="EMBL" id="MDT7832575.1"/>
    </source>
</evidence>
<proteinExistence type="predicted"/>
<dbReference type="InterPro" id="IPR004879">
    <property type="entry name" value="Ssp411-like_TRX"/>
</dbReference>
<evidence type="ECO:0000259" key="1">
    <source>
        <dbReference type="Pfam" id="PF03190"/>
    </source>
</evidence>
<feature type="domain" description="Spermatogenesis-associated protein 20-like TRX" evidence="1">
    <location>
        <begin position="36"/>
        <end position="97"/>
    </location>
</feature>
<dbReference type="SUPFAM" id="SSF52833">
    <property type="entry name" value="Thioredoxin-like"/>
    <property type="match status" value="1"/>
</dbReference>
<sequence length="158" mass="17843">MNKLLGFLFISLSILGSIPKKETLNVHSFSEVEKLQKTTPKPVVVFVHADWCKICHGMEKSTFSNSKIIKTLNKSFYFIKLNGEEKRDITFLGKTFVFKPTGNNTGTHELAIELATIHKRVSYPTTTILDKNFAIVLQLEGLITKNSMLSILKKAKQL</sequence>
<gene>
    <name evidence="2" type="ORF">RQM59_09300</name>
</gene>
<name>A0ABU3LFY9_9FLAO</name>
<protein>
    <submittedName>
        <fullName evidence="2">DUF255 domain-containing protein</fullName>
    </submittedName>
</protein>
<organism evidence="2 3">
    <name type="scientific">Asprobacillus argus</name>
    <dbReference type="NCBI Taxonomy" id="3076534"/>
    <lineage>
        <taxon>Bacteria</taxon>
        <taxon>Pseudomonadati</taxon>
        <taxon>Bacteroidota</taxon>
        <taxon>Flavobacteriia</taxon>
        <taxon>Flavobacteriales</taxon>
        <taxon>Flavobacteriaceae</taxon>
        <taxon>Asprobacillus</taxon>
    </lineage>
</organism>
<accession>A0ABU3LFY9</accession>
<reference evidence="2 3" key="1">
    <citation type="submission" date="2023-09" db="EMBL/GenBank/DDBJ databases">
        <title>Novel taxa isolated from Blanes Bay.</title>
        <authorList>
            <person name="Rey-Velasco X."/>
            <person name="Lucena T."/>
        </authorList>
    </citation>
    <scope>NUCLEOTIDE SEQUENCE [LARGE SCALE GENOMIC DNA]</scope>
    <source>
        <strain evidence="2 3">S356</strain>
    </source>
</reference>
<dbReference type="Pfam" id="PF03190">
    <property type="entry name" value="Thioredox_DsbH"/>
    <property type="match status" value="1"/>
</dbReference>
<dbReference type="EMBL" id="JAVTTO010000003">
    <property type="protein sequence ID" value="MDT7832575.1"/>
    <property type="molecule type" value="Genomic_DNA"/>
</dbReference>
<keyword evidence="3" id="KW-1185">Reference proteome</keyword>
<dbReference type="Gene3D" id="3.40.30.10">
    <property type="entry name" value="Glutaredoxin"/>
    <property type="match status" value="1"/>
</dbReference>
<dbReference type="InterPro" id="IPR036249">
    <property type="entry name" value="Thioredoxin-like_sf"/>
</dbReference>
<evidence type="ECO:0000313" key="3">
    <source>
        <dbReference type="Proteomes" id="UP001257277"/>
    </source>
</evidence>
<dbReference type="RefSeq" id="WP_349241835.1">
    <property type="nucleotide sequence ID" value="NZ_JAVTTO010000003.1"/>
</dbReference>